<gene>
    <name evidence="1" type="ORF">METZ01_LOCUS315263</name>
</gene>
<reference evidence="1" key="1">
    <citation type="submission" date="2018-05" db="EMBL/GenBank/DDBJ databases">
        <authorList>
            <person name="Lanie J.A."/>
            <person name="Ng W.-L."/>
            <person name="Kazmierczak K.M."/>
            <person name="Andrzejewski T.M."/>
            <person name="Davidsen T.M."/>
            <person name="Wayne K.J."/>
            <person name="Tettelin H."/>
            <person name="Glass J.I."/>
            <person name="Rusch D."/>
            <person name="Podicherti R."/>
            <person name="Tsui H.-C.T."/>
            <person name="Winkler M.E."/>
        </authorList>
    </citation>
    <scope>NUCLEOTIDE SEQUENCE</scope>
</reference>
<sequence>MIDDQIREVGDTDCIWIVYFHNFQSGKHLGEG</sequence>
<organism evidence="1">
    <name type="scientific">marine metagenome</name>
    <dbReference type="NCBI Taxonomy" id="408172"/>
    <lineage>
        <taxon>unclassified sequences</taxon>
        <taxon>metagenomes</taxon>
        <taxon>ecological metagenomes</taxon>
    </lineage>
</organism>
<dbReference type="EMBL" id="UINC01101533">
    <property type="protein sequence ID" value="SVC62409.1"/>
    <property type="molecule type" value="Genomic_DNA"/>
</dbReference>
<protein>
    <submittedName>
        <fullName evidence="1">Uncharacterized protein</fullName>
    </submittedName>
</protein>
<dbReference type="AlphaFoldDB" id="A0A382NMI7"/>
<name>A0A382NMI7_9ZZZZ</name>
<accession>A0A382NMI7</accession>
<proteinExistence type="predicted"/>
<evidence type="ECO:0000313" key="1">
    <source>
        <dbReference type="EMBL" id="SVC62409.1"/>
    </source>
</evidence>